<evidence type="ECO:0000313" key="2">
    <source>
        <dbReference type="Proteomes" id="UP000010321"/>
    </source>
</evidence>
<accession>A0ABP2KRT2</accession>
<gene>
    <name evidence="1" type="ORF">HMPREF9445_01503</name>
</gene>
<sequence length="43" mass="5608">MIHRYLKLYKGHHFYWNKQYLFDRKMKKKCVYLRLGNERIPYK</sequence>
<organism evidence="1 2">
    <name type="scientific">Bacteroides clarus YIT 12056</name>
    <dbReference type="NCBI Taxonomy" id="762984"/>
    <lineage>
        <taxon>Bacteria</taxon>
        <taxon>Pseudomonadati</taxon>
        <taxon>Bacteroidota</taxon>
        <taxon>Bacteroidia</taxon>
        <taxon>Bacteroidales</taxon>
        <taxon>Bacteroidaceae</taxon>
        <taxon>Bacteroides</taxon>
    </lineage>
</organism>
<proteinExistence type="predicted"/>
<keyword evidence="2" id="KW-1185">Reference proteome</keyword>
<dbReference type="Proteomes" id="UP000010321">
    <property type="component" value="Unassembled WGS sequence"/>
</dbReference>
<protein>
    <submittedName>
        <fullName evidence="1">Uncharacterized protein</fullName>
    </submittedName>
</protein>
<comment type="caution">
    <text evidence="1">The sequence shown here is derived from an EMBL/GenBank/DDBJ whole genome shotgun (WGS) entry which is preliminary data.</text>
</comment>
<evidence type="ECO:0000313" key="1">
    <source>
        <dbReference type="EMBL" id="EGF52273.1"/>
    </source>
</evidence>
<dbReference type="EMBL" id="AFBM01000016">
    <property type="protein sequence ID" value="EGF52273.1"/>
    <property type="molecule type" value="Genomic_DNA"/>
</dbReference>
<name>A0ABP2KRT2_9BACE</name>
<reference evidence="1 2" key="1">
    <citation type="submission" date="2011-02" db="EMBL/GenBank/DDBJ databases">
        <authorList>
            <person name="Weinstock G."/>
            <person name="Sodergren E."/>
            <person name="Clifton S."/>
            <person name="Fulton L."/>
            <person name="Fulton B."/>
            <person name="Courtney L."/>
            <person name="Fronick C."/>
            <person name="Harrison M."/>
            <person name="Strong C."/>
            <person name="Farmer C."/>
            <person name="Delahaunty K."/>
            <person name="Markovic C."/>
            <person name="Hall O."/>
            <person name="Minx P."/>
            <person name="Tomlinson C."/>
            <person name="Mitreva M."/>
            <person name="Hou S."/>
            <person name="Chen J."/>
            <person name="Wollam A."/>
            <person name="Pepin K.H."/>
            <person name="Johnson M."/>
            <person name="Bhonagiri V."/>
            <person name="Zhang X."/>
            <person name="Suruliraj S."/>
            <person name="Warren W."/>
            <person name="Chinwalla A."/>
            <person name="Mardis E.R."/>
            <person name="Wilson R.K."/>
        </authorList>
    </citation>
    <scope>NUCLEOTIDE SEQUENCE [LARGE SCALE GENOMIC DNA]</scope>
    <source>
        <strain evidence="1 2">YIT 12056</strain>
    </source>
</reference>